<dbReference type="InterPro" id="IPR006176">
    <property type="entry name" value="3-OHacyl-CoA_DH_NAD-bd"/>
</dbReference>
<dbReference type="Gene3D" id="1.10.1040.50">
    <property type="match status" value="1"/>
</dbReference>
<dbReference type="SUPFAM" id="SSF51735">
    <property type="entry name" value="NAD(P)-binding Rossmann-fold domains"/>
    <property type="match status" value="1"/>
</dbReference>
<dbReference type="GO" id="GO:0016509">
    <property type="term" value="F:long-chain (3S)-3-hydroxyacyl-CoA dehydrogenase (NAD+) activity"/>
    <property type="evidence" value="ECO:0007669"/>
    <property type="project" value="TreeGrafter"/>
</dbReference>
<dbReference type="Pfam" id="PF00725">
    <property type="entry name" value="3HCDH"/>
    <property type="match status" value="1"/>
</dbReference>
<accession>A0A220VF02</accession>
<feature type="domain" description="3-hydroxyacyl-CoA dehydrogenase C-terminal" evidence="2">
    <location>
        <begin position="87"/>
        <end position="181"/>
    </location>
</feature>
<evidence type="ECO:0000313" key="5">
    <source>
        <dbReference type="Proteomes" id="UP000242175"/>
    </source>
</evidence>
<dbReference type="PANTHER" id="PTHR43612">
    <property type="entry name" value="TRIFUNCTIONAL ENZYME SUBUNIT ALPHA"/>
    <property type="match status" value="1"/>
</dbReference>
<dbReference type="InterPro" id="IPR006108">
    <property type="entry name" value="3HC_DH_C"/>
</dbReference>
<keyword evidence="1" id="KW-0560">Oxidoreductase</keyword>
<dbReference type="PROSITE" id="PS00067">
    <property type="entry name" value="3HCDH"/>
    <property type="match status" value="1"/>
</dbReference>
<dbReference type="Proteomes" id="UP000242175">
    <property type="component" value="Chromosome large"/>
</dbReference>
<dbReference type="InterPro" id="IPR050136">
    <property type="entry name" value="FA_oxidation_alpha_subunit"/>
</dbReference>
<name>A0A220VF02_9GAMM</name>
<dbReference type="GO" id="GO:0006635">
    <property type="term" value="P:fatty acid beta-oxidation"/>
    <property type="evidence" value="ECO:0007669"/>
    <property type="project" value="UniProtKB-ARBA"/>
</dbReference>
<dbReference type="OrthoDB" id="5389341at2"/>
<evidence type="ECO:0000259" key="2">
    <source>
        <dbReference type="Pfam" id="PF00725"/>
    </source>
</evidence>
<dbReference type="AlphaFoldDB" id="A0A220VF02"/>
<feature type="domain" description="3-hydroxyacyl-CoA dehydrogenase NAD binding" evidence="3">
    <location>
        <begin position="3"/>
        <end position="84"/>
    </location>
</feature>
<dbReference type="InterPro" id="IPR008927">
    <property type="entry name" value="6-PGluconate_DH-like_C_sf"/>
</dbReference>
<evidence type="ECO:0000259" key="3">
    <source>
        <dbReference type="Pfam" id="PF02737"/>
    </source>
</evidence>
<dbReference type="EMBL" id="CP022355">
    <property type="protein sequence ID" value="ASK78513.1"/>
    <property type="molecule type" value="Genomic_DNA"/>
</dbReference>
<dbReference type="InterPro" id="IPR006180">
    <property type="entry name" value="3-OHacyl-CoA_DH_CS"/>
</dbReference>
<protein>
    <submittedName>
        <fullName evidence="4">Uncharacterized protein</fullName>
    </submittedName>
</protein>
<dbReference type="PANTHER" id="PTHR43612:SF3">
    <property type="entry name" value="TRIFUNCTIONAL ENZYME SUBUNIT ALPHA, MITOCHONDRIAL"/>
    <property type="match status" value="1"/>
</dbReference>
<dbReference type="InterPro" id="IPR036291">
    <property type="entry name" value="NAD(P)-bd_dom_sf"/>
</dbReference>
<dbReference type="SUPFAM" id="SSF48179">
    <property type="entry name" value="6-phosphogluconate dehydrogenase C-terminal domain-like"/>
    <property type="match status" value="2"/>
</dbReference>
<dbReference type="KEGG" id="pmai:CF386_05585"/>
<evidence type="ECO:0000313" key="4">
    <source>
        <dbReference type="EMBL" id="ASK78513.1"/>
    </source>
</evidence>
<keyword evidence="5" id="KW-1185">Reference proteome</keyword>
<reference evidence="4 5" key="1">
    <citation type="journal article" date="2016" name="Int. J. Syst. Evol. Microbiol.">
        <title>Paraphotobacterium marinum gen. nov., sp. nov., a member of the family Vibrionaceae, isolated from surface seawater.</title>
        <authorList>
            <person name="Huang Z."/>
            <person name="Dong C."/>
            <person name="Shao Z."/>
        </authorList>
    </citation>
    <scope>NUCLEOTIDE SEQUENCE [LARGE SCALE GENOMIC DNA]</scope>
    <source>
        <strain evidence="4 5">NSCS20N07D</strain>
    </source>
</reference>
<organism evidence="4 5">
    <name type="scientific">Paraphotobacterium marinum</name>
    <dbReference type="NCBI Taxonomy" id="1755811"/>
    <lineage>
        <taxon>Bacteria</taxon>
        <taxon>Pseudomonadati</taxon>
        <taxon>Pseudomonadota</taxon>
        <taxon>Gammaproteobacteria</taxon>
        <taxon>Vibrionales</taxon>
        <taxon>Vibrionaceae</taxon>
        <taxon>Paraphotobacterium</taxon>
    </lineage>
</organism>
<gene>
    <name evidence="4" type="ORF">CF386_05585</name>
</gene>
<dbReference type="GO" id="GO:0070403">
    <property type="term" value="F:NAD+ binding"/>
    <property type="evidence" value="ECO:0007669"/>
    <property type="project" value="InterPro"/>
</dbReference>
<evidence type="ECO:0000256" key="1">
    <source>
        <dbReference type="ARBA" id="ARBA00023002"/>
    </source>
</evidence>
<dbReference type="Pfam" id="PF02737">
    <property type="entry name" value="3HCDH_N"/>
    <property type="match status" value="1"/>
</dbReference>
<dbReference type="GO" id="GO:0004300">
    <property type="term" value="F:enoyl-CoA hydratase activity"/>
    <property type="evidence" value="ECO:0007669"/>
    <property type="project" value="TreeGrafter"/>
</dbReference>
<sequence length="298" mass="33792">MVTDIENLKIKDLVYASNTSSIPISKIAENSKNPENILGIHYFSPVEKMKLVEIIPQSKTSSYSICKAINLVFSQKKIPIIVADKPGFFINRILIPYLMEATYLLDEGYDIEMIDKALVDFGFPVGPFTLIDNVGIDIANDIFPVMQKEYGTAKYKSNHILTKLLMEGYKGKKNKLGFYKYKGNSKVFSNQIYELLDIKLKPNLSQSVIIERCLYILLNEAGQCIHEEIIDHACEGDIASVFGIGFPAYKGGPFYFMDKLGLEIIESKLLNLEKAFGKRFKPYPIIQNMSEKKLSFYS</sequence>
<dbReference type="Gene3D" id="3.40.50.720">
    <property type="entry name" value="NAD(P)-binding Rossmann-like Domain"/>
    <property type="match status" value="1"/>
</dbReference>
<proteinExistence type="predicted"/>